<organism evidence="2 3">
    <name type="scientific">Nephila pilipes</name>
    <name type="common">Giant wood spider</name>
    <name type="synonym">Nephila maculata</name>
    <dbReference type="NCBI Taxonomy" id="299642"/>
    <lineage>
        <taxon>Eukaryota</taxon>
        <taxon>Metazoa</taxon>
        <taxon>Ecdysozoa</taxon>
        <taxon>Arthropoda</taxon>
        <taxon>Chelicerata</taxon>
        <taxon>Arachnida</taxon>
        <taxon>Araneae</taxon>
        <taxon>Araneomorphae</taxon>
        <taxon>Entelegynae</taxon>
        <taxon>Araneoidea</taxon>
        <taxon>Nephilidae</taxon>
        <taxon>Nephila</taxon>
    </lineage>
</organism>
<sequence length="148" mass="16551">MVEKSIPRQVKICQSIKNMQWLHTAASASKNTRPSRQPHRKTQQGCKSIKVVGQLPRTACYTLQSTCKSLAKGPVQERIYPLELSSSEIFEDVPAIIKSAPDTSSSAKQCSTSNDQSFQSEDLPKEQEETLKKTRLGRQIVPPKRLVL</sequence>
<dbReference type="EMBL" id="BMAW01023394">
    <property type="protein sequence ID" value="GFT82504.1"/>
    <property type="molecule type" value="Genomic_DNA"/>
</dbReference>
<comment type="caution">
    <text evidence="2">The sequence shown here is derived from an EMBL/GenBank/DDBJ whole genome shotgun (WGS) entry which is preliminary data.</text>
</comment>
<accession>A0A8X6U7I4</accession>
<reference evidence="2" key="1">
    <citation type="submission" date="2020-08" db="EMBL/GenBank/DDBJ databases">
        <title>Multicomponent nature underlies the extraordinary mechanical properties of spider dragline silk.</title>
        <authorList>
            <person name="Kono N."/>
            <person name="Nakamura H."/>
            <person name="Mori M."/>
            <person name="Yoshida Y."/>
            <person name="Ohtoshi R."/>
            <person name="Malay A.D."/>
            <person name="Moran D.A.P."/>
            <person name="Tomita M."/>
            <person name="Numata K."/>
            <person name="Arakawa K."/>
        </authorList>
    </citation>
    <scope>NUCLEOTIDE SEQUENCE</scope>
</reference>
<feature type="compositionally biased region" description="Basic and acidic residues" evidence="1">
    <location>
        <begin position="122"/>
        <end position="132"/>
    </location>
</feature>
<dbReference type="AlphaFoldDB" id="A0A8X6U7I4"/>
<gene>
    <name evidence="2" type="ORF">NPIL_307751</name>
</gene>
<evidence type="ECO:0000313" key="3">
    <source>
        <dbReference type="Proteomes" id="UP000887013"/>
    </source>
</evidence>
<feature type="region of interest" description="Disordered" evidence="1">
    <location>
        <begin position="25"/>
        <end position="45"/>
    </location>
</feature>
<protein>
    <submittedName>
        <fullName evidence="2">Uncharacterized protein</fullName>
    </submittedName>
</protein>
<feature type="region of interest" description="Disordered" evidence="1">
    <location>
        <begin position="100"/>
        <end position="137"/>
    </location>
</feature>
<dbReference type="Proteomes" id="UP000887013">
    <property type="component" value="Unassembled WGS sequence"/>
</dbReference>
<keyword evidence="3" id="KW-1185">Reference proteome</keyword>
<proteinExistence type="predicted"/>
<feature type="compositionally biased region" description="Polar residues" evidence="1">
    <location>
        <begin position="26"/>
        <end position="35"/>
    </location>
</feature>
<name>A0A8X6U7I4_NEPPI</name>
<evidence type="ECO:0000313" key="2">
    <source>
        <dbReference type="EMBL" id="GFT82504.1"/>
    </source>
</evidence>
<evidence type="ECO:0000256" key="1">
    <source>
        <dbReference type="SAM" id="MobiDB-lite"/>
    </source>
</evidence>
<feature type="compositionally biased region" description="Polar residues" evidence="1">
    <location>
        <begin position="101"/>
        <end position="120"/>
    </location>
</feature>